<evidence type="ECO:0000313" key="2">
    <source>
        <dbReference type="Proteomes" id="UP000009215"/>
    </source>
</evidence>
<organism evidence="1 2">
    <name type="scientific">Streptococcus dysgalactiae subsp. equisimilis AC-2713</name>
    <dbReference type="NCBI Taxonomy" id="759913"/>
    <lineage>
        <taxon>Bacteria</taxon>
        <taxon>Bacillati</taxon>
        <taxon>Bacillota</taxon>
        <taxon>Bacilli</taxon>
        <taxon>Lactobacillales</taxon>
        <taxon>Streptococcaceae</taxon>
        <taxon>Streptococcus</taxon>
    </lineage>
</organism>
<dbReference type="KEGG" id="sdc:SDSE_1423"/>
<protein>
    <recommendedName>
        <fullName evidence="3">Phage protein</fullName>
    </recommendedName>
</protein>
<reference evidence="1 2" key="1">
    <citation type="submission" date="2012-05" db="EMBL/GenBank/DDBJ databases">
        <title>Complete genome sequence of a Streptococcus dysgalactiae subsp. equisimilis strain possessing Lancefield's group A antigen.</title>
        <authorList>
            <person name="Luetticken R."/>
            <person name="Bruellhoff K."/>
            <person name="Van der Linden M."/>
            <person name="Peltroche-Llacsahuanga H."/>
            <person name="Blom J."/>
            <person name="Weber-Lehmann J."/>
            <person name="Ferretti J.J."/>
            <person name="McShan W.M."/>
        </authorList>
    </citation>
    <scope>NUCLEOTIDE SEQUENCE [LARGE SCALE GENOMIC DNA]</scope>
    <source>
        <strain evidence="1 2">AC-2713</strain>
    </source>
</reference>
<proteinExistence type="predicted"/>
<evidence type="ECO:0008006" key="3">
    <source>
        <dbReference type="Google" id="ProtNLM"/>
    </source>
</evidence>
<dbReference type="Proteomes" id="UP000009215">
    <property type="component" value="Chromosome"/>
</dbReference>
<accession>A0AB33R7G1</accession>
<dbReference type="AlphaFoldDB" id="A0AB33R7G1"/>
<gene>
    <name evidence="1" type="ORF">SDSE_1423</name>
</gene>
<dbReference type="EMBL" id="HE858529">
    <property type="protein sequence ID" value="CCI62917.1"/>
    <property type="molecule type" value="Genomic_DNA"/>
</dbReference>
<sequence length="54" mass="6384">MLNRFYSNRKEMISMQEWIVVDQFGNMIAQGFYDKQSAEFYAKNIPNASVEKKS</sequence>
<evidence type="ECO:0000313" key="1">
    <source>
        <dbReference type="EMBL" id="CCI62917.1"/>
    </source>
</evidence>
<name>A0AB33R7G1_STREQ</name>